<dbReference type="Gene3D" id="3.30.420.10">
    <property type="entry name" value="Ribonuclease H-like superfamily/Ribonuclease H"/>
    <property type="match status" value="1"/>
</dbReference>
<evidence type="ECO:0000313" key="2">
    <source>
        <dbReference type="Proteomes" id="UP000053825"/>
    </source>
</evidence>
<dbReference type="InterPro" id="IPR036397">
    <property type="entry name" value="RNaseH_sf"/>
</dbReference>
<proteinExistence type="predicted"/>
<dbReference type="GO" id="GO:0003676">
    <property type="term" value="F:nucleic acid binding"/>
    <property type="evidence" value="ECO:0007669"/>
    <property type="project" value="InterPro"/>
</dbReference>
<evidence type="ECO:0000313" key="1">
    <source>
        <dbReference type="EMBL" id="KOC66780.1"/>
    </source>
</evidence>
<keyword evidence="1" id="KW-0808">Transferase</keyword>
<dbReference type="OrthoDB" id="7681398at2759"/>
<name>A0A0L7R7C8_9HYME</name>
<keyword evidence="1" id="KW-0489">Methyltransferase</keyword>
<dbReference type="GO" id="GO:0032259">
    <property type="term" value="P:methylation"/>
    <property type="evidence" value="ECO:0007669"/>
    <property type="project" value="UniProtKB-KW"/>
</dbReference>
<gene>
    <name evidence="1" type="ORF">WH47_00473</name>
</gene>
<dbReference type="PANTHER" id="PTHR46060">
    <property type="entry name" value="MARINER MOS1 TRANSPOSASE-LIKE PROTEIN"/>
    <property type="match status" value="1"/>
</dbReference>
<dbReference type="GO" id="GO:0008168">
    <property type="term" value="F:methyltransferase activity"/>
    <property type="evidence" value="ECO:0007669"/>
    <property type="project" value="UniProtKB-KW"/>
</dbReference>
<dbReference type="InterPro" id="IPR052709">
    <property type="entry name" value="Transposase-MT_Hybrid"/>
</dbReference>
<organism evidence="1 2">
    <name type="scientific">Habropoda laboriosa</name>
    <dbReference type="NCBI Taxonomy" id="597456"/>
    <lineage>
        <taxon>Eukaryota</taxon>
        <taxon>Metazoa</taxon>
        <taxon>Ecdysozoa</taxon>
        <taxon>Arthropoda</taxon>
        <taxon>Hexapoda</taxon>
        <taxon>Insecta</taxon>
        <taxon>Pterygota</taxon>
        <taxon>Neoptera</taxon>
        <taxon>Endopterygota</taxon>
        <taxon>Hymenoptera</taxon>
        <taxon>Apocrita</taxon>
        <taxon>Aculeata</taxon>
        <taxon>Apoidea</taxon>
        <taxon>Anthophila</taxon>
        <taxon>Apidae</taxon>
        <taxon>Habropoda</taxon>
    </lineage>
</organism>
<dbReference type="Proteomes" id="UP000053825">
    <property type="component" value="Unassembled WGS sequence"/>
</dbReference>
<dbReference type="PANTHER" id="PTHR46060:SF1">
    <property type="entry name" value="MARINER MOS1 TRANSPOSASE-LIKE PROTEIN"/>
    <property type="match status" value="1"/>
</dbReference>
<sequence length="104" mass="12093">RVERVQQQLQIKRPSLVNRRGVLYLHDNARPHVATETQKKVSDLKRELIPHPPYSPDLTPTDFHLFQAIRNNLNGKNFKTFEDVKSAIDSFFLAINRKIFIKGA</sequence>
<dbReference type="AlphaFoldDB" id="A0A0L7R7C8"/>
<protein>
    <submittedName>
        <fullName evidence="1">Histone-lysine N-methyltransferase SETMAR</fullName>
    </submittedName>
</protein>
<accession>A0A0L7R7C8</accession>
<keyword evidence="2" id="KW-1185">Reference proteome</keyword>
<dbReference type="STRING" id="597456.A0A0L7R7C8"/>
<dbReference type="EMBL" id="KQ414642">
    <property type="protein sequence ID" value="KOC66780.1"/>
    <property type="molecule type" value="Genomic_DNA"/>
</dbReference>
<feature type="non-terminal residue" evidence="1">
    <location>
        <position position="1"/>
    </location>
</feature>
<reference evidence="1 2" key="1">
    <citation type="submission" date="2015-07" db="EMBL/GenBank/DDBJ databases">
        <title>The genome of Habropoda laboriosa.</title>
        <authorList>
            <person name="Pan H."/>
            <person name="Kapheim K."/>
        </authorList>
    </citation>
    <scope>NUCLEOTIDE SEQUENCE [LARGE SCALE GENOMIC DNA]</scope>
    <source>
        <strain evidence="1">0110345459</strain>
    </source>
</reference>